<evidence type="ECO:0000256" key="4">
    <source>
        <dbReference type="RuleBase" id="RU363090"/>
    </source>
</evidence>
<feature type="compositionally biased region" description="Basic and acidic residues" evidence="5">
    <location>
        <begin position="1167"/>
        <end position="1184"/>
    </location>
</feature>
<feature type="compositionally biased region" description="Acidic residues" evidence="5">
    <location>
        <begin position="923"/>
        <end position="938"/>
    </location>
</feature>
<evidence type="ECO:0000256" key="2">
    <source>
        <dbReference type="ARBA" id="ARBA00022679"/>
    </source>
</evidence>
<feature type="compositionally biased region" description="Basic and acidic residues" evidence="5">
    <location>
        <begin position="384"/>
        <end position="402"/>
    </location>
</feature>
<reference evidence="6 7" key="1">
    <citation type="submission" date="2015-05" db="EMBL/GenBank/DDBJ databases">
        <title>Distinctive expansion of gene families associated with plant cell wall degradation and secondary metabolism in the genomes of grapevine trunk pathogens.</title>
        <authorList>
            <person name="Lawrence D.P."/>
            <person name="Travadon R."/>
            <person name="Rolshausen P.E."/>
            <person name="Baumgartner K."/>
        </authorList>
    </citation>
    <scope>NUCLEOTIDE SEQUENCE [LARGE SCALE GENOMIC DNA]</scope>
    <source>
        <strain evidence="6">UCRPC4</strain>
    </source>
</reference>
<feature type="region of interest" description="Disordered" evidence="5">
    <location>
        <begin position="1"/>
        <end position="109"/>
    </location>
</feature>
<keyword evidence="7" id="KW-1185">Reference proteome</keyword>
<feature type="compositionally biased region" description="Basic and acidic residues" evidence="5">
    <location>
        <begin position="270"/>
        <end position="295"/>
    </location>
</feature>
<dbReference type="PANTHER" id="PTHR12400">
    <property type="entry name" value="INOSITOL POLYPHOSPHATE KINASE"/>
    <property type="match status" value="1"/>
</dbReference>
<feature type="compositionally biased region" description="Polar residues" evidence="5">
    <location>
        <begin position="761"/>
        <end position="771"/>
    </location>
</feature>
<feature type="compositionally biased region" description="Low complexity" evidence="5">
    <location>
        <begin position="31"/>
        <end position="43"/>
    </location>
</feature>
<feature type="compositionally biased region" description="Polar residues" evidence="5">
    <location>
        <begin position="50"/>
        <end position="66"/>
    </location>
</feature>
<reference evidence="6 7" key="2">
    <citation type="submission" date="2015-05" db="EMBL/GenBank/DDBJ databases">
        <authorList>
            <person name="Morales-Cruz A."/>
            <person name="Amrine K.C."/>
            <person name="Cantu D."/>
        </authorList>
    </citation>
    <scope>NUCLEOTIDE SEQUENCE [LARGE SCALE GENOMIC DNA]</scope>
    <source>
        <strain evidence="6">UCRPC4</strain>
    </source>
</reference>
<feature type="region of interest" description="Disordered" evidence="5">
    <location>
        <begin position="184"/>
        <end position="318"/>
    </location>
</feature>
<dbReference type="EC" id="2.7.-.-" evidence="4"/>
<dbReference type="PANTHER" id="PTHR12400:SF21">
    <property type="entry name" value="KINASE"/>
    <property type="match status" value="1"/>
</dbReference>
<dbReference type="OrthoDB" id="2573163at2759"/>
<feature type="compositionally biased region" description="Basic and acidic residues" evidence="5">
    <location>
        <begin position="18"/>
        <end position="30"/>
    </location>
</feature>
<feature type="region of interest" description="Disordered" evidence="5">
    <location>
        <begin position="708"/>
        <end position="771"/>
    </location>
</feature>
<name>A0A0G2HGA7_PHACM</name>
<keyword evidence="2 4" id="KW-0808">Transferase</keyword>
<feature type="region of interest" description="Disordered" evidence="5">
    <location>
        <begin position="789"/>
        <end position="1004"/>
    </location>
</feature>
<feature type="compositionally biased region" description="Basic and acidic residues" evidence="5">
    <location>
        <begin position="503"/>
        <end position="512"/>
    </location>
</feature>
<protein>
    <recommendedName>
        <fullName evidence="4">Kinase</fullName>
        <ecNumber evidence="4">2.7.-.-</ecNumber>
    </recommendedName>
</protein>
<dbReference type="Pfam" id="PF03770">
    <property type="entry name" value="IPK"/>
    <property type="match status" value="1"/>
</dbReference>
<dbReference type="GO" id="GO:0005737">
    <property type="term" value="C:cytoplasm"/>
    <property type="evidence" value="ECO:0007669"/>
    <property type="project" value="TreeGrafter"/>
</dbReference>
<comment type="similarity">
    <text evidence="1 4">Belongs to the inositol phosphokinase (IPK) family.</text>
</comment>
<feature type="region of interest" description="Disordered" evidence="5">
    <location>
        <begin position="125"/>
        <end position="149"/>
    </location>
</feature>
<feature type="region of interest" description="Disordered" evidence="5">
    <location>
        <begin position="435"/>
        <end position="547"/>
    </location>
</feature>
<accession>A0A0G2HGA7</accession>
<dbReference type="GO" id="GO:0046854">
    <property type="term" value="P:phosphatidylinositol phosphate biosynthetic process"/>
    <property type="evidence" value="ECO:0007669"/>
    <property type="project" value="TreeGrafter"/>
</dbReference>
<feature type="region of interest" description="Disordered" evidence="5">
    <location>
        <begin position="1167"/>
        <end position="1189"/>
    </location>
</feature>
<evidence type="ECO:0000256" key="5">
    <source>
        <dbReference type="SAM" id="MobiDB-lite"/>
    </source>
</evidence>
<sequence>MSDRGPDPPSSGTSSSVEDTRAALQHDPRSELSFSALSHSPSSRPKPVTLPSSPVYTRAAPTTSPSDKLRRASTFGGDHVPQLSERDSIWSTHYTNDPTSPTVSEPAIQEGNNDLVPAVQDVPKATGLPLSPIGRARQSGPFALKPKQSSLTQRLTGAKFRDASFQASNEVTVVPDTAVTFDGVGDGALHRNPGAKDTAGERAGQTERGQAKRPAMENKRVERSASRGRTHVEKSIEATLAVAEPSKNVRSRKSSHYMGLFKDNAQQQESQKKDERRKGREGAPLTDVERIDELRPLSGSPTYFDEIEPVEETRTQPQIQDDNRYHLIEQATEDKSDTTTLKAAHRPVIPVNLLEEIRREHHLNPIRPVVVGEPRSLPDPREIETAQRAKQSDDHRSASQELREDDDDEEHISGAVYFPHAGHTQEEIDSFEVVDDHAGSPPQIKPPLARPAMLKEKSAPRKSFGGTVPAEHVDISLQSKNEKSVFHGDYKPSSETAEDEDDKLPPIEELHPESQSSTSEYETDITDDDSGLTEEDDTTPTATPTIQSEFHVHKGQGESLTGPKNAVVLQPYSHQVGGHSTVFQFSRQAVCKKLNNRENQFYERIEQRHPDMLRFLPKYLGVLNVTFSKGPKRSRAKSSVQVNAQDAPENKPNGSDTRTESKSGKDAFTVTNGHEPGPETQRVVSQSQQIGEIPQVILNQNRHILPYSLLGSPERPKSADPASTQRHKSLSPKSSIRSSDIFSTTETKSTNTSPTRPSAPEHSNSWGTTTVNSKLREQVLREVFGPPMIHHHRKHGKTHNTLPRLRTANAHRRSNLSESKLSETTNGETGSWHNHVSSPKGVSTVKNDLESQASDSKRAPLSASASTFEDMNSQTLERTRTTGSSESGKSNASGRHIKRRHSGMGLRRRKDSISQNQRGNLEYFEEDGYGGDGEDEVFQMDSENTDSKDGRFLQVRTPANGDDRKEGTKQKRQLDPAWDGQPSDIQQHDPAPEPPPALDHFPLNPKEAQSLNTVQGSEQRVEYFLLLEDLTSGMGRPCVLDLKMGTRQYGIEADKKKRDSQRRKCKTTTSEQLGVRICGMQTFDVKKQQQTYEDKYYGRDLKAGREFREALTRFLYDGVSKGSIVRHIPTILDKLSKLERMVRRLPGYRFYASSLLLLYDAEPDRSQRSLQDSKRKPHHGDGKKSVKWPPPIDIKIVDFANCVTGEDPLPPDAPCPPKHPDDVDRGYLRGLRTLRLYFQRILKDIEEEQFVERGEEGASGGMREIDKSQSEPTWSESVIEEDPGEVSV</sequence>
<dbReference type="InterPro" id="IPR005522">
    <property type="entry name" value="IPK"/>
</dbReference>
<feature type="compositionally biased region" description="Low complexity" evidence="5">
    <location>
        <begin position="731"/>
        <end position="755"/>
    </location>
</feature>
<dbReference type="GO" id="GO:0008440">
    <property type="term" value="F:inositol-1,4,5-trisphosphate 3-kinase activity"/>
    <property type="evidence" value="ECO:0007669"/>
    <property type="project" value="TreeGrafter"/>
</dbReference>
<evidence type="ECO:0000256" key="3">
    <source>
        <dbReference type="ARBA" id="ARBA00022777"/>
    </source>
</evidence>
<evidence type="ECO:0000313" key="7">
    <source>
        <dbReference type="Proteomes" id="UP000053317"/>
    </source>
</evidence>
<feature type="region of interest" description="Disordered" evidence="5">
    <location>
        <begin position="1252"/>
        <end position="1288"/>
    </location>
</feature>
<feature type="region of interest" description="Disordered" evidence="5">
    <location>
        <begin position="384"/>
        <end position="410"/>
    </location>
</feature>
<proteinExistence type="inferred from homology"/>
<dbReference type="GO" id="GO:0032958">
    <property type="term" value="P:inositol phosphate biosynthetic process"/>
    <property type="evidence" value="ECO:0007669"/>
    <property type="project" value="InterPro"/>
</dbReference>
<keyword evidence="3 4" id="KW-0418">Kinase</keyword>
<dbReference type="InterPro" id="IPR038286">
    <property type="entry name" value="IPK_sf"/>
</dbReference>
<gene>
    <name evidence="6" type="ORF">UCRPC4_g01095</name>
</gene>
<feature type="compositionally biased region" description="Polar residues" evidence="5">
    <location>
        <begin position="816"/>
        <end position="854"/>
    </location>
</feature>
<feature type="compositionally biased region" description="Basic residues" evidence="5">
    <location>
        <begin position="789"/>
        <end position="798"/>
    </location>
</feature>
<dbReference type="Proteomes" id="UP000053317">
    <property type="component" value="Unassembled WGS sequence"/>
</dbReference>
<dbReference type="GO" id="GO:0000824">
    <property type="term" value="F:inositol-1,4,5,6-tetrakisphosphate 3-kinase activity"/>
    <property type="evidence" value="ECO:0007669"/>
    <property type="project" value="TreeGrafter"/>
</dbReference>
<dbReference type="SUPFAM" id="SSF56104">
    <property type="entry name" value="SAICAR synthase-like"/>
    <property type="match status" value="1"/>
</dbReference>
<feature type="compositionally biased region" description="Acidic residues" evidence="5">
    <location>
        <begin position="1278"/>
        <end position="1288"/>
    </location>
</feature>
<feature type="compositionally biased region" description="Basic residues" evidence="5">
    <location>
        <begin position="895"/>
        <end position="910"/>
    </location>
</feature>
<dbReference type="Gene3D" id="3.30.470.160">
    <property type="entry name" value="Inositol polyphosphate kinase"/>
    <property type="match status" value="1"/>
</dbReference>
<feature type="region of interest" description="Disordered" evidence="5">
    <location>
        <begin position="630"/>
        <end position="688"/>
    </location>
</feature>
<feature type="compositionally biased region" description="Polar residues" evidence="5">
    <location>
        <begin position="863"/>
        <end position="893"/>
    </location>
</feature>
<organism evidence="6 7">
    <name type="scientific">Phaeomoniella chlamydospora</name>
    <name type="common">Phaeoacremonium chlamydosporum</name>
    <dbReference type="NCBI Taxonomy" id="158046"/>
    <lineage>
        <taxon>Eukaryota</taxon>
        <taxon>Fungi</taxon>
        <taxon>Dikarya</taxon>
        <taxon>Ascomycota</taxon>
        <taxon>Pezizomycotina</taxon>
        <taxon>Eurotiomycetes</taxon>
        <taxon>Chaetothyriomycetidae</taxon>
        <taxon>Phaeomoniellales</taxon>
        <taxon>Phaeomoniellaceae</taxon>
        <taxon>Phaeomoniella</taxon>
    </lineage>
</organism>
<evidence type="ECO:0000256" key="1">
    <source>
        <dbReference type="ARBA" id="ARBA00007374"/>
    </source>
</evidence>
<feature type="compositionally biased region" description="Acidic residues" evidence="5">
    <location>
        <begin position="521"/>
        <end position="538"/>
    </location>
</feature>
<feature type="compositionally biased region" description="Basic and acidic residues" evidence="5">
    <location>
        <begin position="480"/>
        <end position="492"/>
    </location>
</feature>
<feature type="compositionally biased region" description="Polar residues" evidence="5">
    <location>
        <begin position="89"/>
        <end position="103"/>
    </location>
</feature>
<dbReference type="EMBL" id="LCWF01000024">
    <property type="protein sequence ID" value="KKY27500.1"/>
    <property type="molecule type" value="Genomic_DNA"/>
</dbReference>
<feature type="compositionally biased region" description="Basic and acidic residues" evidence="5">
    <location>
        <begin position="961"/>
        <end position="974"/>
    </location>
</feature>
<evidence type="ECO:0000313" key="6">
    <source>
        <dbReference type="EMBL" id="KKY27500.1"/>
    </source>
</evidence>
<comment type="caution">
    <text evidence="6">The sequence shown here is derived from an EMBL/GenBank/DDBJ whole genome shotgun (WGS) entry which is preliminary data.</text>
</comment>
<feature type="compositionally biased region" description="Basic and acidic residues" evidence="5">
    <location>
        <begin position="214"/>
        <end position="236"/>
    </location>
</feature>
<dbReference type="GO" id="GO:0005634">
    <property type="term" value="C:nucleus"/>
    <property type="evidence" value="ECO:0007669"/>
    <property type="project" value="TreeGrafter"/>
</dbReference>